<comment type="caution">
    <text evidence="1">The sequence shown here is derived from an EMBL/GenBank/DDBJ whole genome shotgun (WGS) entry which is preliminary data.</text>
</comment>
<dbReference type="Proteomes" id="UP000291343">
    <property type="component" value="Unassembled WGS sequence"/>
</dbReference>
<evidence type="ECO:0000313" key="2">
    <source>
        <dbReference type="Proteomes" id="UP000291343"/>
    </source>
</evidence>
<gene>
    <name evidence="1" type="ORF">LSTR_LSTR001222</name>
</gene>
<name>A0A482XB41_LAOST</name>
<dbReference type="InParanoid" id="A0A482XB41"/>
<dbReference type="AlphaFoldDB" id="A0A482XB41"/>
<accession>A0A482XB41</accession>
<proteinExistence type="predicted"/>
<protein>
    <submittedName>
        <fullName evidence="1">Uncharacterized protein</fullName>
    </submittedName>
</protein>
<evidence type="ECO:0000313" key="1">
    <source>
        <dbReference type="EMBL" id="RZF43044.1"/>
    </source>
</evidence>
<sequence>MVMALPYIPPDRGPPHNNLVPPFKIVDDLNAINNYIKEGNLDIRLFRIGSRFREEILGGRSCLFLGITAHKPPPRKFPHETFLGCRRH</sequence>
<organism evidence="1 2">
    <name type="scientific">Laodelphax striatellus</name>
    <name type="common">Small brown planthopper</name>
    <name type="synonym">Delphax striatella</name>
    <dbReference type="NCBI Taxonomy" id="195883"/>
    <lineage>
        <taxon>Eukaryota</taxon>
        <taxon>Metazoa</taxon>
        <taxon>Ecdysozoa</taxon>
        <taxon>Arthropoda</taxon>
        <taxon>Hexapoda</taxon>
        <taxon>Insecta</taxon>
        <taxon>Pterygota</taxon>
        <taxon>Neoptera</taxon>
        <taxon>Paraneoptera</taxon>
        <taxon>Hemiptera</taxon>
        <taxon>Auchenorrhyncha</taxon>
        <taxon>Fulgoroidea</taxon>
        <taxon>Delphacidae</taxon>
        <taxon>Criomorphinae</taxon>
        <taxon>Laodelphax</taxon>
    </lineage>
</organism>
<keyword evidence="2" id="KW-1185">Reference proteome</keyword>
<reference evidence="1 2" key="1">
    <citation type="journal article" date="2017" name="Gigascience">
        <title>Genome sequence of the small brown planthopper, Laodelphax striatellus.</title>
        <authorList>
            <person name="Zhu J."/>
            <person name="Jiang F."/>
            <person name="Wang X."/>
            <person name="Yang P."/>
            <person name="Bao Y."/>
            <person name="Zhao W."/>
            <person name="Wang W."/>
            <person name="Lu H."/>
            <person name="Wang Q."/>
            <person name="Cui N."/>
            <person name="Li J."/>
            <person name="Chen X."/>
            <person name="Luo L."/>
            <person name="Yu J."/>
            <person name="Kang L."/>
            <person name="Cui F."/>
        </authorList>
    </citation>
    <scope>NUCLEOTIDE SEQUENCE [LARGE SCALE GENOMIC DNA]</scope>
    <source>
        <strain evidence="1">Lst14</strain>
    </source>
</reference>
<dbReference type="EMBL" id="QKKF02013261">
    <property type="protein sequence ID" value="RZF43044.1"/>
    <property type="molecule type" value="Genomic_DNA"/>
</dbReference>